<organism evidence="1 2">
    <name type="scientific">Candidatus Vogelbacteria bacterium CG10_big_fil_rev_8_21_14_0_10_51_16</name>
    <dbReference type="NCBI Taxonomy" id="1975045"/>
    <lineage>
        <taxon>Bacteria</taxon>
        <taxon>Candidatus Vogeliibacteriota</taxon>
    </lineage>
</organism>
<evidence type="ECO:0000313" key="2">
    <source>
        <dbReference type="Proteomes" id="UP000228767"/>
    </source>
</evidence>
<evidence type="ECO:0000313" key="1">
    <source>
        <dbReference type="EMBL" id="PIR45041.1"/>
    </source>
</evidence>
<comment type="caution">
    <text evidence="1">The sequence shown here is derived from an EMBL/GenBank/DDBJ whole genome shotgun (WGS) entry which is preliminary data.</text>
</comment>
<dbReference type="Proteomes" id="UP000228767">
    <property type="component" value="Unassembled WGS sequence"/>
</dbReference>
<dbReference type="EMBL" id="PCYI01000008">
    <property type="protein sequence ID" value="PIR45041.1"/>
    <property type="molecule type" value="Genomic_DNA"/>
</dbReference>
<sequence length="114" mass="13674">MGKEMTREVNSMRNGFRRFEDVSLYLIHYAWFYWRHREILPCPYLDAGEGERTFTTCPTQTFASRGRRNRTTLIPVLYTQMRGRDDEAFWQFNLPESNFCQPGRQSGPREYVYA</sequence>
<proteinExistence type="predicted"/>
<name>A0A2H0REQ9_9BACT</name>
<reference evidence="1 2" key="1">
    <citation type="submission" date="2017-09" db="EMBL/GenBank/DDBJ databases">
        <title>Depth-based differentiation of microbial function through sediment-hosted aquifers and enrichment of novel symbionts in the deep terrestrial subsurface.</title>
        <authorList>
            <person name="Probst A.J."/>
            <person name="Ladd B."/>
            <person name="Jarett J.K."/>
            <person name="Geller-Mcgrath D.E."/>
            <person name="Sieber C.M."/>
            <person name="Emerson J.B."/>
            <person name="Anantharaman K."/>
            <person name="Thomas B.C."/>
            <person name="Malmstrom R."/>
            <person name="Stieglmeier M."/>
            <person name="Klingl A."/>
            <person name="Woyke T."/>
            <person name="Ryan C.M."/>
            <person name="Banfield J.F."/>
        </authorList>
    </citation>
    <scope>NUCLEOTIDE SEQUENCE [LARGE SCALE GENOMIC DNA]</scope>
    <source>
        <strain evidence="1">CG10_big_fil_rev_8_21_14_0_10_51_16</strain>
    </source>
</reference>
<gene>
    <name evidence="1" type="ORF">COV10_01540</name>
</gene>
<protein>
    <submittedName>
        <fullName evidence="1">Uncharacterized protein</fullName>
    </submittedName>
</protein>
<dbReference type="AlphaFoldDB" id="A0A2H0REQ9"/>
<accession>A0A2H0REQ9</accession>